<comment type="cofactor">
    <cofactor evidence="3">
        <name>methylcob(III)alamin</name>
        <dbReference type="ChEBI" id="CHEBI:28115"/>
    </cofactor>
</comment>
<evidence type="ECO:0000259" key="22">
    <source>
        <dbReference type="PROSITE" id="PS51332"/>
    </source>
</evidence>
<evidence type="ECO:0000256" key="18">
    <source>
        <dbReference type="ARBA" id="ARBA00031040"/>
    </source>
</evidence>
<organism evidence="24 25">
    <name type="scientific">Fumia xinanensis</name>
    <dbReference type="NCBI Taxonomy" id="2763659"/>
    <lineage>
        <taxon>Bacteria</taxon>
        <taxon>Bacillati</taxon>
        <taxon>Bacillota</taxon>
        <taxon>Clostridia</taxon>
        <taxon>Eubacteriales</taxon>
        <taxon>Oscillospiraceae</taxon>
        <taxon>Fumia</taxon>
    </lineage>
</organism>
<dbReference type="SUPFAM" id="SSF52242">
    <property type="entry name" value="Cobalamin (vitamin B12)-binding domain"/>
    <property type="match status" value="1"/>
</dbReference>
<keyword evidence="10" id="KW-0846">Cobalamin</keyword>
<evidence type="ECO:0000259" key="20">
    <source>
        <dbReference type="PROSITE" id="PS50970"/>
    </source>
</evidence>
<dbReference type="InterPro" id="IPR036594">
    <property type="entry name" value="Meth_synthase_dom"/>
</dbReference>
<dbReference type="PROSITE" id="PS50972">
    <property type="entry name" value="PTERIN_BINDING"/>
    <property type="match status" value="1"/>
</dbReference>
<dbReference type="Gene3D" id="1.10.1240.10">
    <property type="entry name" value="Methionine synthase domain"/>
    <property type="match status" value="1"/>
</dbReference>
<dbReference type="InterPro" id="IPR050554">
    <property type="entry name" value="Met_Synthase/Corrinoid"/>
</dbReference>
<dbReference type="PIRSF" id="PIRSF037472">
    <property type="entry name" value="DHPS_mtfrase"/>
    <property type="match status" value="1"/>
</dbReference>
<feature type="binding site" evidence="19">
    <location>
        <position position="271"/>
    </location>
    <ligand>
        <name>Zn(2+)</name>
        <dbReference type="ChEBI" id="CHEBI:29105"/>
    </ligand>
</feature>
<keyword evidence="13 19" id="KW-0479">Metal-binding</keyword>
<comment type="pathway">
    <text evidence="4">Amino-acid biosynthesis; L-methionine biosynthesis via de novo pathway; L-methionine from L-homocysteine (MetH route): step 1/1.</text>
</comment>
<comment type="catalytic activity">
    <reaction evidence="1">
        <text>(6S)-5-methyl-5,6,7,8-tetrahydrofolate + L-homocysteine = (6S)-5,6,7,8-tetrahydrofolate + L-methionine</text>
        <dbReference type="Rhea" id="RHEA:11172"/>
        <dbReference type="ChEBI" id="CHEBI:18608"/>
        <dbReference type="ChEBI" id="CHEBI:57453"/>
        <dbReference type="ChEBI" id="CHEBI:57844"/>
        <dbReference type="ChEBI" id="CHEBI:58199"/>
        <dbReference type="EC" id="2.1.1.13"/>
    </reaction>
</comment>
<evidence type="ECO:0000256" key="9">
    <source>
        <dbReference type="ARBA" id="ARBA00022605"/>
    </source>
</evidence>
<comment type="similarity">
    <text evidence="5">Belongs to the vitamin-B12 dependent methionine synthase family.</text>
</comment>
<feature type="binding site" evidence="19">
    <location>
        <position position="272"/>
    </location>
    <ligand>
        <name>Zn(2+)</name>
        <dbReference type="ChEBI" id="CHEBI:29105"/>
    </ligand>
</feature>
<dbReference type="SUPFAM" id="SSF51717">
    <property type="entry name" value="Dihydropteroate synthetase-like"/>
    <property type="match status" value="1"/>
</dbReference>
<comment type="function">
    <text evidence="17">Catalyzes the transfer of a methyl group from methyl-cobalamin to homocysteine, yielding enzyme-bound cob(I)alamin and methionine. Subsequently, remethylates the cofactor using methyltetrahydrofolate.</text>
</comment>
<evidence type="ECO:0000256" key="4">
    <source>
        <dbReference type="ARBA" id="ARBA00005178"/>
    </source>
</evidence>
<dbReference type="InterPro" id="IPR003726">
    <property type="entry name" value="HCY_dom"/>
</dbReference>
<dbReference type="GO" id="GO:0046653">
    <property type="term" value="P:tetrahydrofolate metabolic process"/>
    <property type="evidence" value="ECO:0007669"/>
    <property type="project" value="TreeGrafter"/>
</dbReference>
<feature type="domain" description="Hcy-binding" evidence="20">
    <location>
        <begin position="1"/>
        <end position="286"/>
    </location>
</feature>
<dbReference type="Gene3D" id="3.20.20.20">
    <property type="entry name" value="Dihydropteroate synthase-like"/>
    <property type="match status" value="1"/>
</dbReference>
<keyword evidence="16" id="KW-0170">Cobalt</keyword>
<comment type="caution">
    <text evidence="24">The sequence shown here is derived from an EMBL/GenBank/DDBJ whole genome shotgun (WGS) entry which is preliminary data.</text>
</comment>
<dbReference type="GO" id="GO:0046872">
    <property type="term" value="F:metal ion binding"/>
    <property type="evidence" value="ECO:0007669"/>
    <property type="project" value="UniProtKB-KW"/>
</dbReference>
<dbReference type="PANTHER" id="PTHR45833">
    <property type="entry name" value="METHIONINE SYNTHASE"/>
    <property type="match status" value="1"/>
</dbReference>
<dbReference type="PROSITE" id="PS51337">
    <property type="entry name" value="B12_BINDING_NTER"/>
    <property type="match status" value="1"/>
</dbReference>
<protein>
    <recommendedName>
        <fullName evidence="7">Methionine synthase</fullName>
        <ecNumber evidence="6">2.1.1.13</ecNumber>
    </recommendedName>
    <alternativeName>
        <fullName evidence="18">5-methyltetrahydrofolate--homocysteine methyltransferase</fullName>
    </alternativeName>
</protein>
<dbReference type="Pfam" id="PF02310">
    <property type="entry name" value="B12-binding"/>
    <property type="match status" value="1"/>
</dbReference>
<feature type="domain" description="B12-binding N-terminal" evidence="23">
    <location>
        <begin position="576"/>
        <end position="669"/>
    </location>
</feature>
<dbReference type="GO" id="GO:0005829">
    <property type="term" value="C:cytosol"/>
    <property type="evidence" value="ECO:0007669"/>
    <property type="project" value="TreeGrafter"/>
</dbReference>
<dbReference type="GO" id="GO:0050667">
    <property type="term" value="P:homocysteine metabolic process"/>
    <property type="evidence" value="ECO:0007669"/>
    <property type="project" value="TreeGrafter"/>
</dbReference>
<evidence type="ECO:0000256" key="2">
    <source>
        <dbReference type="ARBA" id="ARBA00001947"/>
    </source>
</evidence>
<dbReference type="Proteomes" id="UP000610760">
    <property type="component" value="Unassembled WGS sequence"/>
</dbReference>
<dbReference type="GO" id="GO:0031419">
    <property type="term" value="F:cobalamin binding"/>
    <property type="evidence" value="ECO:0007669"/>
    <property type="project" value="UniProtKB-KW"/>
</dbReference>
<accession>A0A926E2R6</accession>
<evidence type="ECO:0000256" key="11">
    <source>
        <dbReference type="ARBA" id="ARBA00022679"/>
    </source>
</evidence>
<evidence type="ECO:0000256" key="12">
    <source>
        <dbReference type="ARBA" id="ARBA00022691"/>
    </source>
</evidence>
<dbReference type="PROSITE" id="PS51332">
    <property type="entry name" value="B12_BINDING"/>
    <property type="match status" value="1"/>
</dbReference>
<dbReference type="Pfam" id="PF00809">
    <property type="entry name" value="Pterin_bind"/>
    <property type="match status" value="1"/>
</dbReference>
<dbReference type="InterPro" id="IPR017215">
    <property type="entry name" value="MetH_bac"/>
</dbReference>
<evidence type="ECO:0000259" key="23">
    <source>
        <dbReference type="PROSITE" id="PS51337"/>
    </source>
</evidence>
<evidence type="ECO:0000256" key="8">
    <source>
        <dbReference type="ARBA" id="ARBA00022603"/>
    </source>
</evidence>
<feature type="domain" description="Pterin-binding" evidence="21">
    <location>
        <begin position="315"/>
        <end position="559"/>
    </location>
</feature>
<dbReference type="SMART" id="SM01018">
    <property type="entry name" value="B12-binding_2"/>
    <property type="match status" value="1"/>
</dbReference>
<evidence type="ECO:0000256" key="15">
    <source>
        <dbReference type="ARBA" id="ARBA00023167"/>
    </source>
</evidence>
<dbReference type="InterPro" id="IPR011005">
    <property type="entry name" value="Dihydropteroate_synth-like_sf"/>
</dbReference>
<dbReference type="AlphaFoldDB" id="A0A926E2R6"/>
<evidence type="ECO:0000256" key="7">
    <source>
        <dbReference type="ARBA" id="ARBA00013998"/>
    </source>
</evidence>
<dbReference type="Gene3D" id="3.20.20.330">
    <property type="entry name" value="Homocysteine-binding-like domain"/>
    <property type="match status" value="1"/>
</dbReference>
<feature type="binding site" evidence="19">
    <location>
        <position position="206"/>
    </location>
    <ligand>
        <name>Zn(2+)</name>
        <dbReference type="ChEBI" id="CHEBI:29105"/>
    </ligand>
</feature>
<keyword evidence="12" id="KW-0949">S-adenosyl-L-methionine</keyword>
<evidence type="ECO:0000256" key="1">
    <source>
        <dbReference type="ARBA" id="ARBA00001700"/>
    </source>
</evidence>
<name>A0A926E2R6_9FIRM</name>
<dbReference type="SUPFAM" id="SSF82282">
    <property type="entry name" value="Homocysteine S-methyltransferase"/>
    <property type="match status" value="1"/>
</dbReference>
<keyword evidence="8 19" id="KW-0489">Methyltransferase</keyword>
<dbReference type="PANTHER" id="PTHR45833:SF1">
    <property type="entry name" value="METHIONINE SYNTHASE"/>
    <property type="match status" value="1"/>
</dbReference>
<evidence type="ECO:0000259" key="21">
    <source>
        <dbReference type="PROSITE" id="PS50972"/>
    </source>
</evidence>
<dbReference type="Pfam" id="PF02607">
    <property type="entry name" value="B12-binding_2"/>
    <property type="match status" value="1"/>
</dbReference>
<dbReference type="InterPro" id="IPR006158">
    <property type="entry name" value="Cobalamin-bd"/>
</dbReference>
<dbReference type="NCBIfam" id="NF005719">
    <property type="entry name" value="PRK07535.1"/>
    <property type="match status" value="1"/>
</dbReference>
<dbReference type="EMBL" id="JACRSV010000002">
    <property type="protein sequence ID" value="MBC8560226.1"/>
    <property type="molecule type" value="Genomic_DNA"/>
</dbReference>
<evidence type="ECO:0000313" key="24">
    <source>
        <dbReference type="EMBL" id="MBC8560226.1"/>
    </source>
</evidence>
<keyword evidence="25" id="KW-1185">Reference proteome</keyword>
<keyword evidence="15" id="KW-0486">Methionine biosynthesis</keyword>
<evidence type="ECO:0000256" key="19">
    <source>
        <dbReference type="PROSITE-ProRule" id="PRU00333"/>
    </source>
</evidence>
<evidence type="ECO:0000256" key="13">
    <source>
        <dbReference type="ARBA" id="ARBA00022723"/>
    </source>
</evidence>
<keyword evidence="14 19" id="KW-0862">Zinc</keyword>
<keyword evidence="11 19" id="KW-0808">Transferase</keyword>
<evidence type="ECO:0000256" key="6">
    <source>
        <dbReference type="ARBA" id="ARBA00012032"/>
    </source>
</evidence>
<sequence>MTKLFDLLGKQTLFFDGAMGTLLQEIGMAPGEFPESWNLSRPDDIKSIHRAYLEAGCHILKTNTFGGNRVKMAEAGLSVEEVVKAGVSIAKEAAKGFENRFVALDMGPTGKLMEPLGELSFDEAYEAFKEMAIAGEGAGADLCLIETMSDTYETKAAVLAVKENTSLPVFVTMIFDEQGKLLTGGDIPAAVAMLEGLGVDALGFNCGAGPEQMGKLLPQLLDCTCLPVIVNPNAGLPVSVNGKTVFNVNPTEFAHEMEKIGKMGAWMLGGCCGTTPEHLKATVERCGGIEPKPLPEPCRTVVSSYAKAVELGEVSVIVGERINPTGKKRFKEALRENDLDYILREGITQQQNGAHILDVNVGLPEIDESAVMAAVVPKLQGVVDLPLQIDTTNIEAMERALRIYNGKAMVNSVNGKAESMEAVFPLVQKYGGVVVALTIDEEGIPETAEGRLKIAEKIVKTAGRYGIHKRDIIVDALTMTISSGPDSALVTLKAMELIKKELGVKTILGVSNVSFGLPKREIVNSAFYLLALEHGLDAAIINPNAEAMMESYFAYRALAAKDPQCGNYIARYGGQDSAPKTQAAGRLSLHDAIVRGLRDDAYEGAKERVQQKEPLAVINEELIPALDVVGKGFEKGSIFLPQLLMSAEAAKAAFEAVKEKMGTGAGAKKGKIILATVKGDIHDIGKNIVKVLLDNYGYEVIDLGKDVEPQLIADTALKEDVRLVGLSALMTTTVPSMEATIKLLREQKPGCKVMVGGAVMTEEYARMIGADHYSKDAMGSVHYAQSIL</sequence>
<evidence type="ECO:0000256" key="16">
    <source>
        <dbReference type="ARBA" id="ARBA00023285"/>
    </source>
</evidence>
<dbReference type="InterPro" id="IPR036724">
    <property type="entry name" value="Cobalamin-bd_sf"/>
</dbReference>
<gene>
    <name evidence="24" type="ORF">H8710_09115</name>
</gene>
<dbReference type="EC" id="2.1.1.13" evidence="6"/>
<dbReference type="Pfam" id="PF02574">
    <property type="entry name" value="S-methyl_trans"/>
    <property type="match status" value="1"/>
</dbReference>
<dbReference type="InterPro" id="IPR036589">
    <property type="entry name" value="HCY_dom_sf"/>
</dbReference>
<dbReference type="InterPro" id="IPR000489">
    <property type="entry name" value="Pterin-binding_dom"/>
</dbReference>
<feature type="domain" description="B12-binding" evidence="22">
    <location>
        <begin position="669"/>
        <end position="788"/>
    </location>
</feature>
<evidence type="ECO:0000256" key="3">
    <source>
        <dbReference type="ARBA" id="ARBA00001956"/>
    </source>
</evidence>
<keyword evidence="9" id="KW-0028">Amino-acid biosynthesis</keyword>
<dbReference type="PROSITE" id="PS50970">
    <property type="entry name" value="HCY"/>
    <property type="match status" value="1"/>
</dbReference>
<proteinExistence type="inferred from homology"/>
<dbReference type="GO" id="GO:0008705">
    <property type="term" value="F:methionine synthase activity"/>
    <property type="evidence" value="ECO:0007669"/>
    <property type="project" value="UniProtKB-EC"/>
</dbReference>
<reference evidence="24" key="1">
    <citation type="submission" date="2020-08" db="EMBL/GenBank/DDBJ databases">
        <title>Genome public.</title>
        <authorList>
            <person name="Liu C."/>
            <person name="Sun Q."/>
        </authorList>
    </citation>
    <scope>NUCLEOTIDE SEQUENCE</scope>
    <source>
        <strain evidence="24">NSJ-33</strain>
    </source>
</reference>
<evidence type="ECO:0000256" key="10">
    <source>
        <dbReference type="ARBA" id="ARBA00022628"/>
    </source>
</evidence>
<dbReference type="RefSeq" id="WP_249295204.1">
    <property type="nucleotide sequence ID" value="NZ_JACRSV010000002.1"/>
</dbReference>
<evidence type="ECO:0000256" key="14">
    <source>
        <dbReference type="ARBA" id="ARBA00022833"/>
    </source>
</evidence>
<dbReference type="GO" id="GO:0032259">
    <property type="term" value="P:methylation"/>
    <property type="evidence" value="ECO:0007669"/>
    <property type="project" value="UniProtKB-KW"/>
</dbReference>
<dbReference type="InterPro" id="IPR003759">
    <property type="entry name" value="Cbl-bd_cap"/>
</dbReference>
<evidence type="ECO:0000313" key="25">
    <source>
        <dbReference type="Proteomes" id="UP000610760"/>
    </source>
</evidence>
<dbReference type="SUPFAM" id="SSF47644">
    <property type="entry name" value="Methionine synthase domain"/>
    <property type="match status" value="1"/>
</dbReference>
<evidence type="ECO:0000256" key="17">
    <source>
        <dbReference type="ARBA" id="ARBA00025552"/>
    </source>
</evidence>
<evidence type="ECO:0000256" key="5">
    <source>
        <dbReference type="ARBA" id="ARBA00010398"/>
    </source>
</evidence>
<dbReference type="Gene3D" id="3.40.50.280">
    <property type="entry name" value="Cobalamin-binding domain"/>
    <property type="match status" value="1"/>
</dbReference>
<comment type="cofactor">
    <cofactor evidence="2 19">
        <name>Zn(2+)</name>
        <dbReference type="ChEBI" id="CHEBI:29105"/>
    </cofactor>
</comment>